<evidence type="ECO:0000313" key="3">
    <source>
        <dbReference type="Proteomes" id="UP001605036"/>
    </source>
</evidence>
<evidence type="ECO:0000313" key="2">
    <source>
        <dbReference type="EMBL" id="KAL2610762.1"/>
    </source>
</evidence>
<reference evidence="2 3" key="1">
    <citation type="submission" date="2024-09" db="EMBL/GenBank/DDBJ databases">
        <title>Chromosome-scale assembly of Riccia fluitans.</title>
        <authorList>
            <person name="Paukszto L."/>
            <person name="Sawicki J."/>
            <person name="Karawczyk K."/>
            <person name="Piernik-Szablinska J."/>
            <person name="Szczecinska M."/>
            <person name="Mazdziarz M."/>
        </authorList>
    </citation>
    <scope>NUCLEOTIDE SEQUENCE [LARGE SCALE GENOMIC DNA]</scope>
    <source>
        <strain evidence="2">Rf_01</strain>
        <tissue evidence="2">Aerial parts of the thallus</tissue>
    </source>
</reference>
<name>A0ABD1XP77_9MARC</name>
<sequence length="565" mass="62297">MCKDKLLPLGSNIGIFKNSLPAFIDAVLGPVPASIAKWKVIIELWKQIWLSRNKLVYEGQGSDTIVWLCARLALDKCILKWWDDKHSDENNFALKTVLELIDHIIEGRFSSLHLKILQKQTATPGADSPARPTVAEEHANTDPSPETEQEDKEIFPVTASTSSLSDVQPTASPRPSQNNSSRRDKPNCLLGTPCKIQQKQGNTSMVYDTNRTVCPTYTSASPLEAQSKTGGLRNRPIDDTPKDLTGSEPHGIANSPIVHSSAPPPAIKLDAGWYSGLPQFDTIDNPSIVRISPPLKISSDGPTGAGLNETTMDTVRTKHITFSLHDTGQNPRKKNFSALLHEILREQRISLKAPQWTSTEAIKTTSISDLVHEADPGLIRIPPPKMGLESEDHSENPQQQEKSTEADSTGRVEKLSQEIQLQTGEISPRVDWITSKEIEIMRATPTLSSEPSRISKFERRTELDAGDTRSSPLAESSKRPFSTYKETRDEERRTRAIRNCQKTALGNYTDADDTRLFADLQPDAGPVAGINRPTTSVVSPPRPITKNLIKARIPEGVSSALHQTC</sequence>
<feature type="compositionally biased region" description="Polar residues" evidence="1">
    <location>
        <begin position="158"/>
        <end position="171"/>
    </location>
</feature>
<feature type="region of interest" description="Disordered" evidence="1">
    <location>
        <begin position="443"/>
        <end position="493"/>
    </location>
</feature>
<dbReference type="AlphaFoldDB" id="A0ABD1XP77"/>
<keyword evidence="3" id="KW-1185">Reference proteome</keyword>
<proteinExistence type="predicted"/>
<feature type="region of interest" description="Disordered" evidence="1">
    <location>
        <begin position="222"/>
        <end position="263"/>
    </location>
</feature>
<feature type="compositionally biased region" description="Basic and acidic residues" evidence="1">
    <location>
        <begin position="453"/>
        <end position="467"/>
    </location>
</feature>
<dbReference type="Proteomes" id="UP001605036">
    <property type="component" value="Unassembled WGS sequence"/>
</dbReference>
<feature type="region of interest" description="Disordered" evidence="1">
    <location>
        <begin position="122"/>
        <end position="194"/>
    </location>
</feature>
<organism evidence="2 3">
    <name type="scientific">Riccia fluitans</name>
    <dbReference type="NCBI Taxonomy" id="41844"/>
    <lineage>
        <taxon>Eukaryota</taxon>
        <taxon>Viridiplantae</taxon>
        <taxon>Streptophyta</taxon>
        <taxon>Embryophyta</taxon>
        <taxon>Marchantiophyta</taxon>
        <taxon>Marchantiopsida</taxon>
        <taxon>Marchantiidae</taxon>
        <taxon>Marchantiales</taxon>
        <taxon>Ricciaceae</taxon>
        <taxon>Riccia</taxon>
    </lineage>
</organism>
<feature type="region of interest" description="Disordered" evidence="1">
    <location>
        <begin position="375"/>
        <end position="413"/>
    </location>
</feature>
<comment type="caution">
    <text evidence="2">The sequence shown here is derived from an EMBL/GenBank/DDBJ whole genome shotgun (WGS) entry which is preliminary data.</text>
</comment>
<gene>
    <name evidence="2" type="ORF">R1flu_022454</name>
</gene>
<feature type="compositionally biased region" description="Basic and acidic residues" evidence="1">
    <location>
        <begin position="402"/>
        <end position="413"/>
    </location>
</feature>
<accession>A0ABD1XP77</accession>
<dbReference type="EMBL" id="JBHFFA010000007">
    <property type="protein sequence ID" value="KAL2610762.1"/>
    <property type="molecule type" value="Genomic_DNA"/>
</dbReference>
<protein>
    <submittedName>
        <fullName evidence="2">Uncharacterized protein</fullName>
    </submittedName>
</protein>
<evidence type="ECO:0000256" key="1">
    <source>
        <dbReference type="SAM" id="MobiDB-lite"/>
    </source>
</evidence>